<protein>
    <submittedName>
        <fullName evidence="1">Uncharacterized protein</fullName>
    </submittedName>
</protein>
<dbReference type="eggNOG" id="ENOG502QPR3">
    <property type="taxonomic scope" value="Eukaryota"/>
</dbReference>
<dbReference type="PANTHER" id="PTHR33443:SF30">
    <property type="entry name" value="SARCOSINE DEHYDROGENASE-2C PROTEIN"/>
    <property type="match status" value="1"/>
</dbReference>
<dbReference type="Proteomes" id="UP000018468">
    <property type="component" value="Linkage group LG13"/>
</dbReference>
<dbReference type="GeneTree" id="ENSGT00400000022459"/>
<dbReference type="OMA" id="LWAFQWL"/>
<dbReference type="Ensembl" id="ENSLOCT00000005913.1">
    <property type="protein sequence ID" value="ENSLOCP00000005905.1"/>
    <property type="gene ID" value="ENSLOCG00000004911.1"/>
</dbReference>
<dbReference type="PANTHER" id="PTHR33443">
    <property type="entry name" value="ZGC:112980"/>
    <property type="match status" value="1"/>
</dbReference>
<dbReference type="InterPro" id="IPR053234">
    <property type="entry name" value="RPM1_Interactor"/>
</dbReference>
<dbReference type="EMBL" id="AHAT01013463">
    <property type="status" value="NOT_ANNOTATED_CDS"/>
    <property type="molecule type" value="Genomic_DNA"/>
</dbReference>
<dbReference type="Bgee" id="ENSLOCG00000004911">
    <property type="expression patterns" value="Expressed in ovary and 13 other cell types or tissues"/>
</dbReference>
<evidence type="ECO:0000313" key="1">
    <source>
        <dbReference type="Ensembl" id="ENSLOCP00000005905.1"/>
    </source>
</evidence>
<reference evidence="1" key="2">
    <citation type="submission" date="2025-08" db="UniProtKB">
        <authorList>
            <consortium name="Ensembl"/>
        </authorList>
    </citation>
    <scope>IDENTIFICATION</scope>
</reference>
<dbReference type="HOGENOM" id="CLU_024557_0_0_1"/>
<evidence type="ECO:0000313" key="2">
    <source>
        <dbReference type="Proteomes" id="UP000018468"/>
    </source>
</evidence>
<organism evidence="1 2">
    <name type="scientific">Lepisosteus oculatus</name>
    <name type="common">Spotted gar</name>
    <dbReference type="NCBI Taxonomy" id="7918"/>
    <lineage>
        <taxon>Eukaryota</taxon>
        <taxon>Metazoa</taxon>
        <taxon>Chordata</taxon>
        <taxon>Craniata</taxon>
        <taxon>Vertebrata</taxon>
        <taxon>Euteleostomi</taxon>
        <taxon>Actinopterygii</taxon>
        <taxon>Neopterygii</taxon>
        <taxon>Holostei</taxon>
        <taxon>Semionotiformes</taxon>
        <taxon>Lepisosteidae</taxon>
        <taxon>Lepisosteus</taxon>
    </lineage>
</organism>
<reference evidence="2" key="1">
    <citation type="submission" date="2011-12" db="EMBL/GenBank/DDBJ databases">
        <title>The Draft Genome of Lepisosteus oculatus.</title>
        <authorList>
            <consortium name="The Broad Institute Genome Assembly &amp; Analysis Group"/>
            <consortium name="Computational R&amp;D Group"/>
            <consortium name="and Sequencing Platform"/>
            <person name="Di Palma F."/>
            <person name="Alfoldi J."/>
            <person name="Johnson J."/>
            <person name="Berlin A."/>
            <person name="Gnerre S."/>
            <person name="Jaffe D."/>
            <person name="MacCallum I."/>
            <person name="Young S."/>
            <person name="Walker B.J."/>
            <person name="Lander E.S."/>
            <person name="Lindblad-Toh K."/>
        </authorList>
    </citation>
    <scope>NUCLEOTIDE SEQUENCE [LARGE SCALE GENOMIC DNA]</scope>
</reference>
<dbReference type="InParanoid" id="W5MBZ6"/>
<dbReference type="AlphaFoldDB" id="W5MBZ6"/>
<reference evidence="1" key="3">
    <citation type="submission" date="2025-09" db="UniProtKB">
        <authorList>
            <consortium name="Ensembl"/>
        </authorList>
    </citation>
    <scope>IDENTIFICATION</scope>
</reference>
<keyword evidence="2" id="KW-1185">Reference proteome</keyword>
<proteinExistence type="predicted"/>
<sequence length="622" mass="70653">EDVIVISDDENDTPEIFEDSSLMILEDCADKRDSSFLEQEKSNEVIDDELLITFSQKAVVLPHARYDCTTYLFSKTEAEMNAPVEDNHKFCEQCYCYICDKLASECHVWISPGNCHCNSHKWSTFWKAWRDKKALGYLEMFHFDLLEVDADLRQAEFHLMQFEADLSSEYSKFLQGRLISLESLYACSCYCHAAMAKKCQRCSSNHATVLAYDYSEVHKIVFLFLDKAEREKARKSAVMLLGAAKYIVAHKQPSSLCLSSNTDYRARASEAIPLLLLRITNILQTLLVTSDFSPSFSKKLKTFVQSLVLPANCTSFYNSVNVIPWDDALLSAVLRGQNISGERIVKGRKETLFEPIQVVKTRVAKLKEQQKYRELARYLKVVKSTEKACLQSMRDYLPLFLCKAGEFMLASDSFFFNSAAFCCIACRLSPMQFGVYLKILRSGQVLEPCASAKWELVKGAKPLKKCDLIKTGIRIMNYNSAVFSHPASWADLIQAACSSEELAEGGLFTCVSLQEPDEGFQQKTREIASGLIEDLKANQSISIPRHFYKQFPDQTLLMLVTQSLAYRLTVPQRISVLVIVMAFKQNIWALKFLFRSLSVSPDALVVFVDSLLEDLYKDNLLL</sequence>
<accession>W5MBZ6</accession>
<name>W5MBZ6_LEPOC</name>